<evidence type="ECO:0000256" key="1">
    <source>
        <dbReference type="ARBA" id="ARBA00009865"/>
    </source>
</evidence>
<comment type="caution">
    <text evidence="10">The sequence shown here is derived from an EMBL/GenBank/DDBJ whole genome shotgun (WGS) entry which is preliminary data.</text>
</comment>
<reference evidence="10 11" key="1">
    <citation type="submission" date="2018-06" db="EMBL/GenBank/DDBJ databases">
        <title>Chryseolinea flavus sp. nov., a member of the phylum Bacteroidetes isolated from soil.</title>
        <authorList>
            <person name="Li Y."/>
            <person name="Wang J."/>
        </authorList>
    </citation>
    <scope>NUCLEOTIDE SEQUENCE [LARGE SCALE GENOMIC DNA]</scope>
    <source>
        <strain evidence="10 11">SDU1-6</strain>
    </source>
</reference>
<dbReference type="CDD" id="cd18820">
    <property type="entry name" value="GH43_LbAraf43-like"/>
    <property type="match status" value="1"/>
</dbReference>
<dbReference type="InterPro" id="IPR006710">
    <property type="entry name" value="Glyco_hydro_43"/>
</dbReference>
<keyword evidence="11" id="KW-1185">Reference proteome</keyword>
<evidence type="ECO:0000256" key="5">
    <source>
        <dbReference type="PIRSR" id="PIRSR606710-1"/>
    </source>
</evidence>
<dbReference type="Proteomes" id="UP000251889">
    <property type="component" value="Unassembled WGS sequence"/>
</dbReference>
<organism evidence="10 11">
    <name type="scientific">Pseudochryseolinea flava</name>
    <dbReference type="NCBI Taxonomy" id="2059302"/>
    <lineage>
        <taxon>Bacteria</taxon>
        <taxon>Pseudomonadati</taxon>
        <taxon>Bacteroidota</taxon>
        <taxon>Cytophagia</taxon>
        <taxon>Cytophagales</taxon>
        <taxon>Fulvivirgaceae</taxon>
        <taxon>Pseudochryseolinea</taxon>
    </lineage>
</organism>
<accession>A0A364XXG0</accession>
<comment type="similarity">
    <text evidence="1 7">Belongs to the glycosyl hydrolase 43 family.</text>
</comment>
<dbReference type="GO" id="GO:0005975">
    <property type="term" value="P:carbohydrate metabolic process"/>
    <property type="evidence" value="ECO:0007669"/>
    <property type="project" value="InterPro"/>
</dbReference>
<keyword evidence="2 9" id="KW-0732">Signal</keyword>
<dbReference type="SUPFAM" id="SSF75005">
    <property type="entry name" value="Arabinanase/levansucrase/invertase"/>
    <property type="match status" value="1"/>
</dbReference>
<evidence type="ECO:0000313" key="10">
    <source>
        <dbReference type="EMBL" id="RAV98971.1"/>
    </source>
</evidence>
<dbReference type="Gene3D" id="2.115.10.20">
    <property type="entry name" value="Glycosyl hydrolase domain, family 43"/>
    <property type="match status" value="1"/>
</dbReference>
<feature type="signal peptide" evidence="9">
    <location>
        <begin position="1"/>
        <end position="38"/>
    </location>
</feature>
<dbReference type="InterPro" id="IPR023296">
    <property type="entry name" value="Glyco_hydro_beta-prop_sf"/>
</dbReference>
<feature type="region of interest" description="Disordered" evidence="8">
    <location>
        <begin position="339"/>
        <end position="362"/>
    </location>
</feature>
<evidence type="ECO:0000256" key="4">
    <source>
        <dbReference type="ARBA" id="ARBA00023295"/>
    </source>
</evidence>
<evidence type="ECO:0000256" key="8">
    <source>
        <dbReference type="SAM" id="MobiDB-lite"/>
    </source>
</evidence>
<evidence type="ECO:0000256" key="6">
    <source>
        <dbReference type="PIRSR" id="PIRSR606710-2"/>
    </source>
</evidence>
<dbReference type="PANTHER" id="PTHR43817:SF1">
    <property type="entry name" value="HYDROLASE, FAMILY 43, PUTATIVE (AFU_ORTHOLOGUE AFUA_3G01660)-RELATED"/>
    <property type="match status" value="1"/>
</dbReference>
<evidence type="ECO:0000256" key="2">
    <source>
        <dbReference type="ARBA" id="ARBA00022729"/>
    </source>
</evidence>
<name>A0A364XXG0_9BACT</name>
<proteinExistence type="inferred from homology"/>
<sequence>MKRITRIDFFNIQRTTAGVISKVLFALILVISSCGSNASDPTPEPPTVKRFVNPLVTGADPWIIKKDGFYYYTHTLGNRIELWKTTAVSQLKSVAGHQVFKPEAGKDNSENLWAPEMFFLNNKWYIYYTAGKGPDQTQRTWVLENENANPLNASWVDKGRIFASDADFWSIDGTVLEYKEKLYFLWSGRPDISVQNQNIYIAEMENPWTLKTPTKMLTAPELSWEVHGGPVNEGPEILKNKDGQVFMVYSASGCWTDDYQLGMLTLKVDGDPMEVSDWTKSTKPVFTKSPQNLAYGPGHNAFFKSVDDKEDWIIYHANTNSGDGCSPKRNVRAQRFTWNNDGTPNFGTPVHVNSPQPVPSGE</sequence>
<dbReference type="PROSITE" id="PS51257">
    <property type="entry name" value="PROKAR_LIPOPROTEIN"/>
    <property type="match status" value="1"/>
</dbReference>
<evidence type="ECO:0000256" key="7">
    <source>
        <dbReference type="RuleBase" id="RU361187"/>
    </source>
</evidence>
<feature type="active site" description="Proton donor" evidence="5">
    <location>
        <position position="233"/>
    </location>
</feature>
<dbReference type="EMBL" id="QMFY01000014">
    <property type="protein sequence ID" value="RAV98971.1"/>
    <property type="molecule type" value="Genomic_DNA"/>
</dbReference>
<gene>
    <name evidence="10" type="ORF">DQQ10_21765</name>
</gene>
<dbReference type="OrthoDB" id="177947at2"/>
<dbReference type="GO" id="GO:0004553">
    <property type="term" value="F:hydrolase activity, hydrolyzing O-glycosyl compounds"/>
    <property type="evidence" value="ECO:0007669"/>
    <property type="project" value="InterPro"/>
</dbReference>
<feature type="site" description="Important for catalytic activity, responsible for pKa modulation of the active site Glu and correct orientation of both the proton donor and substrate" evidence="6">
    <location>
        <position position="172"/>
    </location>
</feature>
<evidence type="ECO:0000256" key="9">
    <source>
        <dbReference type="SAM" id="SignalP"/>
    </source>
</evidence>
<dbReference type="PIRSF" id="PIRSF025414">
    <property type="entry name" value="Alpha-L-arabinofuranosidase"/>
    <property type="match status" value="1"/>
</dbReference>
<evidence type="ECO:0000313" key="11">
    <source>
        <dbReference type="Proteomes" id="UP000251889"/>
    </source>
</evidence>
<dbReference type="InterPro" id="IPR016828">
    <property type="entry name" value="Alpha-L-arabinofuranosidase"/>
</dbReference>
<evidence type="ECO:0000256" key="3">
    <source>
        <dbReference type="ARBA" id="ARBA00022801"/>
    </source>
</evidence>
<protein>
    <submittedName>
        <fullName evidence="10">Glycosyl hydrolase family 43</fullName>
    </submittedName>
</protein>
<dbReference type="RefSeq" id="WP_112749079.1">
    <property type="nucleotide sequence ID" value="NZ_QMFY01000014.1"/>
</dbReference>
<feature type="compositionally biased region" description="Polar residues" evidence="8">
    <location>
        <begin position="339"/>
        <end position="355"/>
    </location>
</feature>
<keyword evidence="4 7" id="KW-0326">Glycosidase</keyword>
<dbReference type="AlphaFoldDB" id="A0A364XXG0"/>
<dbReference type="PANTHER" id="PTHR43817">
    <property type="entry name" value="GLYCOSYL HYDROLASE"/>
    <property type="match status" value="1"/>
</dbReference>
<feature type="chain" id="PRO_5016884602" evidence="9">
    <location>
        <begin position="39"/>
        <end position="362"/>
    </location>
</feature>
<feature type="active site" description="Proton acceptor" evidence="5">
    <location>
        <position position="60"/>
    </location>
</feature>
<dbReference type="Pfam" id="PF04616">
    <property type="entry name" value="Glyco_hydro_43"/>
    <property type="match status" value="1"/>
</dbReference>
<keyword evidence="3 7" id="KW-0378">Hydrolase</keyword>